<gene>
    <name evidence="13" type="primary">cmk</name>
    <name evidence="13" type="ORF">LC1Nh_1127</name>
</gene>
<evidence type="ECO:0000256" key="7">
    <source>
        <dbReference type="ARBA" id="ARBA00022741"/>
    </source>
</evidence>
<dbReference type="InterPro" id="IPR011892">
    <property type="entry name" value="Cyt_kin_arch"/>
</dbReference>
<dbReference type="GO" id="GO:0005524">
    <property type="term" value="F:ATP binding"/>
    <property type="evidence" value="ECO:0007669"/>
    <property type="project" value="UniProtKB-KW"/>
</dbReference>
<dbReference type="RefSeq" id="WP_153550743.1">
    <property type="nucleotide sequence ID" value="NZ_CP040089.1"/>
</dbReference>
<dbReference type="GeneID" id="42365525"/>
<dbReference type="EMBL" id="CP040089">
    <property type="protein sequence ID" value="QGA80995.1"/>
    <property type="molecule type" value="Genomic_DNA"/>
</dbReference>
<evidence type="ECO:0000256" key="4">
    <source>
        <dbReference type="ARBA" id="ARBA00019140"/>
    </source>
</evidence>
<dbReference type="EC" id="2.7.4.25" evidence="3"/>
<keyword evidence="6 13" id="KW-0808">Transferase</keyword>
<dbReference type="OrthoDB" id="31096at2157"/>
<dbReference type="InterPro" id="IPR027417">
    <property type="entry name" value="P-loop_NTPase"/>
</dbReference>
<organism evidence="13 14">
    <name type="scientific">Candidatus Nanohalobium constans</name>
    <dbReference type="NCBI Taxonomy" id="2565781"/>
    <lineage>
        <taxon>Archaea</taxon>
        <taxon>Candidatus Nanohalarchaeota</taxon>
        <taxon>Candidatus Nanohalobia</taxon>
        <taxon>Candidatus Nanohalobiales</taxon>
        <taxon>Candidatus Nanohalobiaceae</taxon>
        <taxon>Candidatus Nanohalobium</taxon>
    </lineage>
</organism>
<dbReference type="GO" id="GO:0005737">
    <property type="term" value="C:cytoplasm"/>
    <property type="evidence" value="ECO:0007669"/>
    <property type="project" value="UniProtKB-SubCell"/>
</dbReference>
<evidence type="ECO:0000256" key="3">
    <source>
        <dbReference type="ARBA" id="ARBA00012906"/>
    </source>
</evidence>
<dbReference type="SUPFAM" id="SSF52540">
    <property type="entry name" value="P-loop containing nucleoside triphosphate hydrolases"/>
    <property type="match status" value="1"/>
</dbReference>
<dbReference type="Gene3D" id="3.40.50.300">
    <property type="entry name" value="P-loop containing nucleotide triphosphate hydrolases"/>
    <property type="match status" value="1"/>
</dbReference>
<comment type="subcellular location">
    <subcellularLocation>
        <location evidence="1">Cytoplasm</location>
    </subcellularLocation>
</comment>
<protein>
    <recommendedName>
        <fullName evidence="4">Cytidylate kinase</fullName>
        <ecNumber evidence="3">2.7.4.25</ecNumber>
    </recommendedName>
    <alternativeName>
        <fullName evidence="10">Cytidine monophosphate kinase</fullName>
    </alternativeName>
</protein>
<evidence type="ECO:0000256" key="10">
    <source>
        <dbReference type="ARBA" id="ARBA00031231"/>
    </source>
</evidence>
<evidence type="ECO:0000256" key="1">
    <source>
        <dbReference type="ARBA" id="ARBA00004496"/>
    </source>
</evidence>
<evidence type="ECO:0000256" key="2">
    <source>
        <dbReference type="ARBA" id="ARBA00011005"/>
    </source>
</evidence>
<comment type="similarity">
    <text evidence="2">Belongs to the cytidylate kinase family. Type 2 subfamily.</text>
</comment>
<name>A0A5Q0UJ63_9ARCH</name>
<evidence type="ECO:0000256" key="12">
    <source>
        <dbReference type="ARBA" id="ARBA00048478"/>
    </source>
</evidence>
<dbReference type="CDD" id="cd02020">
    <property type="entry name" value="CMPK"/>
    <property type="match status" value="1"/>
</dbReference>
<sequence>MKSEIKEFQGNHSKESDTIICICGPSGAGKGTLAGFISEKLGIKKLSAGDFFRQLAEEKDMTVEELSEKADKQTDIEVDRRTLQESLKQDCVVESRIAAWVLGSYADLKIYVTADLDERAHRVQENAKERTAEDEGSLEEVKQRIKKRDEDNWNRYQEYYSIDMNDSSMFDMVIDNTEMTIEEQEKLVEKALKKKQEIEV</sequence>
<keyword evidence="7" id="KW-0547">Nucleotide-binding</keyword>
<reference evidence="14" key="1">
    <citation type="submission" date="2019-05" db="EMBL/GenBank/DDBJ databases">
        <title>Candidatus Nanohalobium constans, a novel model system to study the DPANN nano-sized archaea: genomic and physiological characterization of a nanoarchaeon co-cultured with its chitinotrophic host.</title>
        <authorList>
            <person name="La Cono V."/>
            <person name="Arcadi E."/>
            <person name="Crisafi F."/>
            <person name="Denaro R."/>
            <person name="La Spada G."/>
            <person name="Messina E."/>
            <person name="Smedile F."/>
            <person name="Toshchakov S.V."/>
            <person name="Shevchenko M.A."/>
            <person name="Golyshin P.N."/>
            <person name="Golyshina O.V."/>
            <person name="Ferrer M."/>
            <person name="Rohde M."/>
            <person name="Mushegian A."/>
            <person name="Sorokin D.Y."/>
            <person name="Giuliano L."/>
            <person name="Yakimov M.M."/>
        </authorList>
    </citation>
    <scope>NUCLEOTIDE SEQUENCE [LARGE SCALE GENOMIC DNA]</scope>
    <source>
        <strain evidence="14">LC1Nh</strain>
    </source>
</reference>
<evidence type="ECO:0000256" key="5">
    <source>
        <dbReference type="ARBA" id="ARBA00022490"/>
    </source>
</evidence>
<keyword evidence="8 13" id="KW-0418">Kinase</keyword>
<dbReference type="InterPro" id="IPR011994">
    <property type="entry name" value="Cytidylate_kinase_dom"/>
</dbReference>
<evidence type="ECO:0000256" key="6">
    <source>
        <dbReference type="ARBA" id="ARBA00022679"/>
    </source>
</evidence>
<evidence type="ECO:0000313" key="13">
    <source>
        <dbReference type="EMBL" id="QGA80995.1"/>
    </source>
</evidence>
<dbReference type="KEGG" id="ncon:LC1Nh_1127"/>
<comment type="catalytic activity">
    <reaction evidence="11">
        <text>dCMP + ATP = dCDP + ADP</text>
        <dbReference type="Rhea" id="RHEA:25094"/>
        <dbReference type="ChEBI" id="CHEBI:30616"/>
        <dbReference type="ChEBI" id="CHEBI:57566"/>
        <dbReference type="ChEBI" id="CHEBI:58593"/>
        <dbReference type="ChEBI" id="CHEBI:456216"/>
        <dbReference type="EC" id="2.7.4.25"/>
    </reaction>
</comment>
<evidence type="ECO:0000256" key="11">
    <source>
        <dbReference type="ARBA" id="ARBA00047615"/>
    </source>
</evidence>
<dbReference type="Pfam" id="PF13189">
    <property type="entry name" value="Cytidylate_kin2"/>
    <property type="match status" value="1"/>
</dbReference>
<evidence type="ECO:0000313" key="14">
    <source>
        <dbReference type="Proteomes" id="UP000377803"/>
    </source>
</evidence>
<keyword evidence="5" id="KW-0963">Cytoplasm</keyword>
<accession>A0A5Q0UJ63</accession>
<dbReference type="GO" id="GO:0036431">
    <property type="term" value="F:dCMP kinase activity"/>
    <property type="evidence" value="ECO:0007669"/>
    <property type="project" value="InterPro"/>
</dbReference>
<keyword evidence="14" id="KW-1185">Reference proteome</keyword>
<dbReference type="GO" id="GO:0036430">
    <property type="term" value="F:CMP kinase activity"/>
    <property type="evidence" value="ECO:0007669"/>
    <property type="project" value="RHEA"/>
</dbReference>
<dbReference type="AlphaFoldDB" id="A0A5Q0UJ63"/>
<evidence type="ECO:0000256" key="9">
    <source>
        <dbReference type="ARBA" id="ARBA00022840"/>
    </source>
</evidence>
<proteinExistence type="inferred from homology"/>
<keyword evidence="9" id="KW-0067">ATP-binding</keyword>
<evidence type="ECO:0000256" key="8">
    <source>
        <dbReference type="ARBA" id="ARBA00022777"/>
    </source>
</evidence>
<comment type="catalytic activity">
    <reaction evidence="12">
        <text>CMP + ATP = CDP + ADP</text>
        <dbReference type="Rhea" id="RHEA:11600"/>
        <dbReference type="ChEBI" id="CHEBI:30616"/>
        <dbReference type="ChEBI" id="CHEBI:58069"/>
        <dbReference type="ChEBI" id="CHEBI:60377"/>
        <dbReference type="ChEBI" id="CHEBI:456216"/>
        <dbReference type="EC" id="2.7.4.25"/>
    </reaction>
</comment>
<dbReference type="Proteomes" id="UP000377803">
    <property type="component" value="Chromosome"/>
</dbReference>
<dbReference type="NCBIfam" id="TIGR02173">
    <property type="entry name" value="cyt_kin_arch"/>
    <property type="match status" value="1"/>
</dbReference>